<reference evidence="8 9" key="1">
    <citation type="submission" date="2018-10" db="EMBL/GenBank/DDBJ databases">
        <authorList>
            <person name="Jung H.S."/>
            <person name="Jeon C.O."/>
        </authorList>
    </citation>
    <scope>NUCLEOTIDE SEQUENCE [LARGE SCALE GENOMIC DNA]</scope>
    <source>
        <strain evidence="8 9">MA-7-27</strain>
    </source>
</reference>
<evidence type="ECO:0000256" key="5">
    <source>
        <dbReference type="ARBA" id="ARBA00034923"/>
    </source>
</evidence>
<gene>
    <name evidence="8" type="ORF">D9R08_04165</name>
</gene>
<evidence type="ECO:0000259" key="7">
    <source>
        <dbReference type="PROSITE" id="PS51198"/>
    </source>
</evidence>
<sequence>MKYICIDDGAVAELVSGRQFQSIDFEEGADLIKSLSGIGAFMVKSGRITHFQDSDGVFVCTAGAWKKKKYLLIDCEQSQIFSQLPKSDSLVSFQKLLRFCTKLWTNGVYNHSEKVISGTSKAVLFPFNYSANSGFRIAIEREPAKERLAKRDMHGHFLLVYKSGTSGADSAKEIANDGNLKKAFDRLPDIYREIQKTVSDTSVIGDGNQLATTDLGGSPPTSRPAHLPFEHWGPLLTNQQRKFIQAPVETAHRLQGPAGTGKTLSLILRTIHILRTAEKKKRTCHALLVTHSEATREAIQNTLSVVDHAHFQDRDRRTEAVALSVETLASLCANFLSQSISETEFIDRDAQDSKVLQELYIEQAISSSRKSDFSSFKKHLSGELRGLFEGTSDTDLAPLFQHEISVLIKGRAGESFDIYKNCPSLSFGLPVRNEADKGFIFTVFQKYQGQLAANSQFDTDDVVISAVGQLDTPIWRRRRDREGYDFIAIDETHLFNINELQVFHHFSRDAEHLPISFTVDQAQAVGDRGWDDASAFSEALVGDETVKANETTFTAVFRSSPDIRDFCHSVLASGATLFSSFPNTLSGSQSTFTRDDERRSQVITYDEYPDDETMFEAAFVHAEDLLKKTESTRPEVLITSLSEDVIKGLRSISEAKNKPVTILDRRGDYVRVEQAEKAGHIVLGHADFVGGLEFNVVVIVGVDKGRVPFEGEAEDSNSRSFLSYVAHNRLYVAASRAKYALSLLGVKSRGPSKLLDVARSQQLIKAS</sequence>
<name>A0A3L9Y5T2_9RHOB</name>
<dbReference type="PROSITE" id="PS51198">
    <property type="entry name" value="UVRD_HELICASE_ATP_BIND"/>
    <property type="match status" value="1"/>
</dbReference>
<protein>
    <recommendedName>
        <fullName evidence="5">DNA 3'-5' helicase II</fullName>
    </recommendedName>
</protein>
<comment type="caution">
    <text evidence="8">The sequence shown here is derived from an EMBL/GenBank/DDBJ whole genome shotgun (WGS) entry which is preliminary data.</text>
</comment>
<dbReference type="GO" id="GO:0005524">
    <property type="term" value="F:ATP binding"/>
    <property type="evidence" value="ECO:0007669"/>
    <property type="project" value="UniProtKB-UniRule"/>
</dbReference>
<dbReference type="InterPro" id="IPR000212">
    <property type="entry name" value="DNA_helicase_UvrD/REP"/>
</dbReference>
<dbReference type="AlphaFoldDB" id="A0A3L9Y5T2"/>
<evidence type="ECO:0000256" key="3">
    <source>
        <dbReference type="ARBA" id="ARBA00022806"/>
    </source>
</evidence>
<evidence type="ECO:0000256" key="4">
    <source>
        <dbReference type="ARBA" id="ARBA00022840"/>
    </source>
</evidence>
<dbReference type="Pfam" id="PF00580">
    <property type="entry name" value="UvrD-helicase"/>
    <property type="match status" value="1"/>
</dbReference>
<dbReference type="SUPFAM" id="SSF52540">
    <property type="entry name" value="P-loop containing nucleoside triphosphate hydrolases"/>
    <property type="match status" value="1"/>
</dbReference>
<evidence type="ECO:0000256" key="1">
    <source>
        <dbReference type="ARBA" id="ARBA00022741"/>
    </source>
</evidence>
<dbReference type="GO" id="GO:0000725">
    <property type="term" value="P:recombinational repair"/>
    <property type="evidence" value="ECO:0007669"/>
    <property type="project" value="TreeGrafter"/>
</dbReference>
<keyword evidence="9" id="KW-1185">Reference proteome</keyword>
<dbReference type="GO" id="GO:0016787">
    <property type="term" value="F:hydrolase activity"/>
    <property type="evidence" value="ECO:0007669"/>
    <property type="project" value="UniProtKB-UniRule"/>
</dbReference>
<evidence type="ECO:0000256" key="6">
    <source>
        <dbReference type="PROSITE-ProRule" id="PRU00560"/>
    </source>
</evidence>
<keyword evidence="1 6" id="KW-0547">Nucleotide-binding</keyword>
<accession>A0A3L9Y5T2</accession>
<dbReference type="InterPro" id="IPR027417">
    <property type="entry name" value="P-loop_NTPase"/>
</dbReference>
<evidence type="ECO:0000256" key="2">
    <source>
        <dbReference type="ARBA" id="ARBA00022801"/>
    </source>
</evidence>
<feature type="binding site" evidence="6">
    <location>
        <begin position="256"/>
        <end position="263"/>
    </location>
    <ligand>
        <name>ATP</name>
        <dbReference type="ChEBI" id="CHEBI:30616"/>
    </ligand>
</feature>
<keyword evidence="2 6" id="KW-0378">Hydrolase</keyword>
<dbReference type="InterPro" id="IPR014016">
    <property type="entry name" value="UvrD-like_ATP-bd"/>
</dbReference>
<organism evidence="8 9">
    <name type="scientific">Rhodophyticola porphyridii</name>
    <dbReference type="NCBI Taxonomy" id="1852017"/>
    <lineage>
        <taxon>Bacteria</taxon>
        <taxon>Pseudomonadati</taxon>
        <taxon>Pseudomonadota</taxon>
        <taxon>Alphaproteobacteria</taxon>
        <taxon>Rhodobacterales</taxon>
        <taxon>Roseobacteraceae</taxon>
        <taxon>Rhodophyticola</taxon>
    </lineage>
</organism>
<dbReference type="OrthoDB" id="7211215at2"/>
<dbReference type="Proteomes" id="UP000281343">
    <property type="component" value="Unassembled WGS sequence"/>
</dbReference>
<dbReference type="Gene3D" id="3.40.50.300">
    <property type="entry name" value="P-loop containing nucleotide triphosphate hydrolases"/>
    <property type="match status" value="2"/>
</dbReference>
<dbReference type="PANTHER" id="PTHR11070:SF2">
    <property type="entry name" value="ATP-DEPENDENT DNA HELICASE SRS2"/>
    <property type="match status" value="1"/>
</dbReference>
<keyword evidence="3 6" id="KW-0347">Helicase</keyword>
<dbReference type="GO" id="GO:0003677">
    <property type="term" value="F:DNA binding"/>
    <property type="evidence" value="ECO:0007669"/>
    <property type="project" value="InterPro"/>
</dbReference>
<feature type="domain" description="UvrD-like helicase ATP-binding" evidence="7">
    <location>
        <begin position="235"/>
        <end position="560"/>
    </location>
</feature>
<dbReference type="EMBL" id="RCNT01000001">
    <property type="protein sequence ID" value="RMA44104.1"/>
    <property type="molecule type" value="Genomic_DNA"/>
</dbReference>
<dbReference type="GO" id="GO:0043138">
    <property type="term" value="F:3'-5' DNA helicase activity"/>
    <property type="evidence" value="ECO:0007669"/>
    <property type="project" value="TreeGrafter"/>
</dbReference>
<dbReference type="RefSeq" id="WP_121896693.1">
    <property type="nucleotide sequence ID" value="NZ_RCNT01000001.1"/>
</dbReference>
<evidence type="ECO:0000313" key="8">
    <source>
        <dbReference type="EMBL" id="RMA44104.1"/>
    </source>
</evidence>
<proteinExistence type="predicted"/>
<dbReference type="PANTHER" id="PTHR11070">
    <property type="entry name" value="UVRD / RECB / PCRA DNA HELICASE FAMILY MEMBER"/>
    <property type="match status" value="1"/>
</dbReference>
<keyword evidence="4 6" id="KW-0067">ATP-binding</keyword>
<evidence type="ECO:0000313" key="9">
    <source>
        <dbReference type="Proteomes" id="UP000281343"/>
    </source>
</evidence>